<organism evidence="4">
    <name type="scientific">Angiostrongylus costaricensis</name>
    <name type="common">Nematode worm</name>
    <dbReference type="NCBI Taxonomy" id="334426"/>
    <lineage>
        <taxon>Eukaryota</taxon>
        <taxon>Metazoa</taxon>
        <taxon>Ecdysozoa</taxon>
        <taxon>Nematoda</taxon>
        <taxon>Chromadorea</taxon>
        <taxon>Rhabditida</taxon>
        <taxon>Rhabditina</taxon>
        <taxon>Rhabditomorpha</taxon>
        <taxon>Strongyloidea</taxon>
        <taxon>Metastrongylidae</taxon>
        <taxon>Angiostrongylus</taxon>
    </lineage>
</organism>
<dbReference type="WBParaSite" id="ACOC_0001252701-mRNA-1">
    <property type="protein sequence ID" value="ACOC_0001252701-mRNA-1"/>
    <property type="gene ID" value="ACOC_0001252701"/>
</dbReference>
<keyword evidence="3" id="KW-1185">Reference proteome</keyword>
<dbReference type="EMBL" id="UYYA01005077">
    <property type="protein sequence ID" value="VDM64113.1"/>
    <property type="molecule type" value="Genomic_DNA"/>
</dbReference>
<protein>
    <submittedName>
        <fullName evidence="4">Miff domain-containing protein</fullName>
    </submittedName>
</protein>
<dbReference type="OrthoDB" id="5832709at2759"/>
<dbReference type="Proteomes" id="UP000267027">
    <property type="component" value="Unassembled WGS sequence"/>
</dbReference>
<feature type="transmembrane region" description="Helical" evidence="1">
    <location>
        <begin position="80"/>
        <end position="100"/>
    </location>
</feature>
<gene>
    <name evidence="2" type="ORF">ACOC_LOCUS12528</name>
</gene>
<dbReference type="AlphaFoldDB" id="A0A158PMC2"/>
<feature type="transmembrane region" description="Helical" evidence="1">
    <location>
        <begin position="130"/>
        <end position="151"/>
    </location>
</feature>
<keyword evidence="1" id="KW-0472">Membrane</keyword>
<proteinExistence type="predicted"/>
<evidence type="ECO:0000313" key="2">
    <source>
        <dbReference type="EMBL" id="VDM64113.1"/>
    </source>
</evidence>
<evidence type="ECO:0000256" key="1">
    <source>
        <dbReference type="SAM" id="Phobius"/>
    </source>
</evidence>
<keyword evidence="1" id="KW-0812">Transmembrane</keyword>
<reference evidence="4" key="1">
    <citation type="submission" date="2016-04" db="UniProtKB">
        <authorList>
            <consortium name="WormBaseParasite"/>
        </authorList>
    </citation>
    <scope>IDENTIFICATION</scope>
</reference>
<sequence>MTYQIHNSTPCRPGIPSASDYIFPISPSFKNSALPHSVPKKPPYSVGSSDMMTSQASDGVTNNGNAQYHEIAKLRISLRLLTMMALATGVSSITSLQFFLQVNWSTMIKKYVTLKEFYQTIGDIGETLDVAVLVCSCSAFFVTLMQLFFVLKLQKFKNSHATIFTVRFYSRAAALCHEPTTRSDLESNRSAARCHRDGVLRRRHTEVDSLLEQIHSYATHRRQLQKLLYSRIEQLSVEQESYEGPTISPRCYIIDVCLS</sequence>
<reference evidence="2 3" key="2">
    <citation type="submission" date="2018-11" db="EMBL/GenBank/DDBJ databases">
        <authorList>
            <consortium name="Pathogen Informatics"/>
        </authorList>
    </citation>
    <scope>NUCLEOTIDE SEQUENCE [LARGE SCALE GENOMIC DNA]</scope>
    <source>
        <strain evidence="2 3">Costa Rica</strain>
    </source>
</reference>
<accession>A0A158PMC2</accession>
<evidence type="ECO:0000313" key="3">
    <source>
        <dbReference type="Proteomes" id="UP000267027"/>
    </source>
</evidence>
<keyword evidence="1" id="KW-1133">Transmembrane helix</keyword>
<name>A0A158PMC2_ANGCS</name>
<evidence type="ECO:0000313" key="4">
    <source>
        <dbReference type="WBParaSite" id="ACOC_0001252701-mRNA-1"/>
    </source>
</evidence>